<dbReference type="PROSITE" id="PS50048">
    <property type="entry name" value="ZN2_CY6_FUNGAL_2"/>
    <property type="match status" value="1"/>
</dbReference>
<dbReference type="InterPro" id="IPR001138">
    <property type="entry name" value="Zn2Cys6_DnaBD"/>
</dbReference>
<feature type="region of interest" description="Disordered" evidence="3">
    <location>
        <begin position="57"/>
        <end position="91"/>
    </location>
</feature>
<feature type="compositionally biased region" description="Low complexity" evidence="3">
    <location>
        <begin position="507"/>
        <end position="529"/>
    </location>
</feature>
<evidence type="ECO:0000256" key="1">
    <source>
        <dbReference type="ARBA" id="ARBA00022723"/>
    </source>
</evidence>
<dbReference type="Proteomes" id="UP001151518">
    <property type="component" value="Unassembled WGS sequence"/>
</dbReference>
<dbReference type="PROSITE" id="PS00463">
    <property type="entry name" value="ZN2_CY6_FUNGAL_1"/>
    <property type="match status" value="1"/>
</dbReference>
<keyword evidence="1" id="KW-0479">Metal-binding</keyword>
<feature type="region of interest" description="Disordered" evidence="3">
    <location>
        <begin position="487"/>
        <end position="560"/>
    </location>
</feature>
<reference evidence="5" key="1">
    <citation type="submission" date="2022-07" db="EMBL/GenBank/DDBJ databases">
        <title>Phylogenomic reconstructions and comparative analyses of Kickxellomycotina fungi.</title>
        <authorList>
            <person name="Reynolds N.K."/>
            <person name="Stajich J.E."/>
            <person name="Barry K."/>
            <person name="Grigoriev I.V."/>
            <person name="Crous P."/>
            <person name="Smith M.E."/>
        </authorList>
    </citation>
    <scope>NUCLEOTIDE SEQUENCE</scope>
    <source>
        <strain evidence="5">NRRL 3115</strain>
    </source>
</reference>
<dbReference type="GO" id="GO:0008270">
    <property type="term" value="F:zinc ion binding"/>
    <property type="evidence" value="ECO:0007669"/>
    <property type="project" value="InterPro"/>
</dbReference>
<organism evidence="5 6">
    <name type="scientific">Coemansia spiralis</name>
    <dbReference type="NCBI Taxonomy" id="417178"/>
    <lineage>
        <taxon>Eukaryota</taxon>
        <taxon>Fungi</taxon>
        <taxon>Fungi incertae sedis</taxon>
        <taxon>Zoopagomycota</taxon>
        <taxon>Kickxellomycotina</taxon>
        <taxon>Kickxellomycetes</taxon>
        <taxon>Kickxellales</taxon>
        <taxon>Kickxellaceae</taxon>
        <taxon>Coemansia</taxon>
    </lineage>
</organism>
<feature type="domain" description="Zn(2)-C6 fungal-type" evidence="4">
    <location>
        <begin position="34"/>
        <end position="63"/>
    </location>
</feature>
<name>A0A9W8G2M1_9FUNG</name>
<comment type="caution">
    <text evidence="5">The sequence shown here is derived from an EMBL/GenBank/DDBJ whole genome shotgun (WGS) entry which is preliminary data.</text>
</comment>
<feature type="compositionally biased region" description="Basic and acidic residues" evidence="3">
    <location>
        <begin position="79"/>
        <end position="90"/>
    </location>
</feature>
<keyword evidence="2" id="KW-0539">Nucleus</keyword>
<evidence type="ECO:0000256" key="2">
    <source>
        <dbReference type="ARBA" id="ARBA00023242"/>
    </source>
</evidence>
<dbReference type="AlphaFoldDB" id="A0A9W8G2M1"/>
<dbReference type="OrthoDB" id="1555531at2759"/>
<dbReference type="InterPro" id="IPR050335">
    <property type="entry name" value="ERT1_acuK_gluconeogen_tf"/>
</dbReference>
<accession>A0A9W8G2M1</accession>
<protein>
    <recommendedName>
        <fullName evidence="4">Zn(2)-C6 fungal-type domain-containing protein</fullName>
    </recommendedName>
</protein>
<evidence type="ECO:0000256" key="3">
    <source>
        <dbReference type="SAM" id="MobiDB-lite"/>
    </source>
</evidence>
<dbReference type="CDD" id="cd00067">
    <property type="entry name" value="GAL4"/>
    <property type="match status" value="1"/>
</dbReference>
<dbReference type="PANTHER" id="PTHR47659:SF4">
    <property type="entry name" value="ZN(II)2CYS6 TRANSCRIPTION FACTOR (EUROFUNG)"/>
    <property type="match status" value="1"/>
</dbReference>
<evidence type="ECO:0000259" key="4">
    <source>
        <dbReference type="PROSITE" id="PS50048"/>
    </source>
</evidence>
<feature type="region of interest" description="Disordered" evidence="3">
    <location>
        <begin position="104"/>
        <end position="158"/>
    </location>
</feature>
<evidence type="ECO:0000313" key="6">
    <source>
        <dbReference type="Proteomes" id="UP001151518"/>
    </source>
</evidence>
<dbReference type="EMBL" id="JANBTW010000099">
    <property type="protein sequence ID" value="KAJ2671595.1"/>
    <property type="molecule type" value="Genomic_DNA"/>
</dbReference>
<feature type="compositionally biased region" description="Basic residues" evidence="3">
    <location>
        <begin position="68"/>
        <end position="78"/>
    </location>
</feature>
<proteinExistence type="predicted"/>
<sequence length="572" mass="60391">MSAKETSTKQSASTDTTPKPARTGRGAKPHVPSACTNCKKAHLACDLQRPCRRCVNSGKCDTCQDVQHKKRGRPRSKDKKTPADSSEKSPMETQMFQFTFTSPSQATATATAPGSATQTQGCCASAPVPTTLSPPSSSASTLSQSSSPAPAPPVSKTTATTTTTKAAYAAANTFVAAPSAAIMTPAAMSQHGSLPPSPVLQDKSVAGYLAAGRANAPTLQPIMPADEPAVAPATSQPSASYLFLTPSLLCLRLEELLCSRTNSRLLLGHSLLSLINRNVMDFVSEHDMHSVLSVFESIRQQLSAQLAQSPSQVYSHAVLGHPPPAVDPNTFQALPIDRLLQRVCADVCGNVRAHMRTAAGCYDLFDIHVYVGAVSKPPLAVPSASSIAGLTIDEVYFVCRITKFDALSAATASYSSPLSTSATLPRIAMPPLGGATTRRAVLEINQQDTAATAYEHVTKRRRRTAETAKLPASPSALYLLATVTDSNTNSSRSNISDKQWNTSPRHSTTVSSSPTLATPSPSLTASLPPRVGALPPLSDLLKSLDSSKHQQQHHHGYCSPSPSLRAKNYFAL</sequence>
<feature type="region of interest" description="Disordered" evidence="3">
    <location>
        <begin position="1"/>
        <end position="34"/>
    </location>
</feature>
<feature type="compositionally biased region" description="Polar residues" evidence="3">
    <location>
        <begin position="1"/>
        <end position="17"/>
    </location>
</feature>
<evidence type="ECO:0000313" key="5">
    <source>
        <dbReference type="EMBL" id="KAJ2671595.1"/>
    </source>
</evidence>
<dbReference type="PANTHER" id="PTHR47659">
    <property type="entry name" value="ZN(II)2CYS6 TRANSCRIPTION FACTOR (EUROFUNG)-RELATED"/>
    <property type="match status" value="1"/>
</dbReference>
<dbReference type="GO" id="GO:0000981">
    <property type="term" value="F:DNA-binding transcription factor activity, RNA polymerase II-specific"/>
    <property type="evidence" value="ECO:0007669"/>
    <property type="project" value="InterPro"/>
</dbReference>
<gene>
    <name evidence="5" type="ORF">GGI25_005462</name>
</gene>
<feature type="compositionally biased region" description="Polar residues" evidence="3">
    <location>
        <begin position="487"/>
        <end position="506"/>
    </location>
</feature>